<dbReference type="SUPFAM" id="SSF69287">
    <property type="entry name" value="Urease metallochaperone UreE, N-terminal domain"/>
    <property type="match status" value="1"/>
</dbReference>
<comment type="subcellular location">
    <subcellularLocation>
        <location evidence="4">Cytoplasm</location>
    </subcellularLocation>
</comment>
<dbReference type="GO" id="GO:0016151">
    <property type="term" value="F:nickel cation binding"/>
    <property type="evidence" value="ECO:0007669"/>
    <property type="project" value="UniProtKB-UniRule"/>
</dbReference>
<organism evidence="6 7">
    <name type="scientific">Pontibacter chinhatensis</name>
    <dbReference type="NCBI Taxonomy" id="1436961"/>
    <lineage>
        <taxon>Bacteria</taxon>
        <taxon>Pseudomonadati</taxon>
        <taxon>Bacteroidota</taxon>
        <taxon>Cytophagia</taxon>
        <taxon>Cytophagales</taxon>
        <taxon>Hymenobacteraceae</taxon>
        <taxon>Pontibacter</taxon>
    </lineage>
</organism>
<sequence>MCSRQGYTLPGSTFTNMLLVEKVLGNLSDTTTDSLGLDYLDLDWFDTGKSILRKRTRAGQEVGIRKDTTPLEDGDILYMDAERAIVVNILPCECIVFKPTTFKGMGTVCFEIGNKHIPIFINEAAEVLVEFEYPLYRLLERAGYEPRREVRKLLKTHALRVRRHESNYSRKITLK</sequence>
<reference evidence="7" key="1">
    <citation type="submission" date="2016-10" db="EMBL/GenBank/DDBJ databases">
        <authorList>
            <person name="Varghese N."/>
            <person name="Submissions S."/>
        </authorList>
    </citation>
    <scope>NUCLEOTIDE SEQUENCE [LARGE SCALE GENOMIC DNA]</scope>
    <source>
        <strain evidence="7">LP51</strain>
    </source>
</reference>
<name>A0A1I2Z1B8_9BACT</name>
<comment type="function">
    <text evidence="4">Involved in urease metallocenter assembly. Binds nickel. Probably functions as a nickel donor during metallocenter assembly.</text>
</comment>
<keyword evidence="1 4" id="KW-0963">Cytoplasm</keyword>
<keyword evidence="2 4" id="KW-0533">Nickel</keyword>
<dbReference type="STRING" id="1436961.SAMN05421739_11120"/>
<keyword evidence="7" id="KW-1185">Reference proteome</keyword>
<dbReference type="Pfam" id="PF02814">
    <property type="entry name" value="UreE_N"/>
    <property type="match status" value="1"/>
</dbReference>
<dbReference type="InterPro" id="IPR012406">
    <property type="entry name" value="UreE"/>
</dbReference>
<evidence type="ECO:0000256" key="2">
    <source>
        <dbReference type="ARBA" id="ARBA00022596"/>
    </source>
</evidence>
<evidence type="ECO:0000256" key="3">
    <source>
        <dbReference type="ARBA" id="ARBA00023186"/>
    </source>
</evidence>
<gene>
    <name evidence="4" type="primary">ureE</name>
    <name evidence="6" type="ORF">SAMN05421739_11120</name>
</gene>
<dbReference type="SUPFAM" id="SSF69737">
    <property type="entry name" value="Urease metallochaperone UreE, C-terminal domain"/>
    <property type="match status" value="1"/>
</dbReference>
<dbReference type="Gene3D" id="2.60.260.20">
    <property type="entry name" value="Urease metallochaperone UreE, N-terminal domain"/>
    <property type="match status" value="1"/>
</dbReference>
<dbReference type="CDD" id="cd00571">
    <property type="entry name" value="UreE"/>
    <property type="match status" value="1"/>
</dbReference>
<dbReference type="SMART" id="SM00988">
    <property type="entry name" value="UreE_N"/>
    <property type="match status" value="1"/>
</dbReference>
<dbReference type="InterPro" id="IPR036118">
    <property type="entry name" value="UreE_N_sf"/>
</dbReference>
<keyword evidence="3 4" id="KW-0143">Chaperone</keyword>
<evidence type="ECO:0000256" key="4">
    <source>
        <dbReference type="HAMAP-Rule" id="MF_00822"/>
    </source>
</evidence>
<evidence type="ECO:0000313" key="7">
    <source>
        <dbReference type="Proteomes" id="UP000198724"/>
    </source>
</evidence>
<dbReference type="GO" id="GO:0051082">
    <property type="term" value="F:unfolded protein binding"/>
    <property type="evidence" value="ECO:0007669"/>
    <property type="project" value="UniProtKB-UniRule"/>
</dbReference>
<evidence type="ECO:0000256" key="1">
    <source>
        <dbReference type="ARBA" id="ARBA00022490"/>
    </source>
</evidence>
<accession>A0A1I2Z1B8</accession>
<dbReference type="InterPro" id="IPR004029">
    <property type="entry name" value="UreE_N"/>
</dbReference>
<evidence type="ECO:0000259" key="5">
    <source>
        <dbReference type="SMART" id="SM00988"/>
    </source>
</evidence>
<protein>
    <recommendedName>
        <fullName evidence="4">Urease accessory protein UreE</fullName>
    </recommendedName>
</protein>
<dbReference type="PIRSF" id="PIRSF036402">
    <property type="entry name" value="Ureas_acces_UreE"/>
    <property type="match status" value="1"/>
</dbReference>
<evidence type="ECO:0000313" key="6">
    <source>
        <dbReference type="EMBL" id="SFH31604.1"/>
    </source>
</evidence>
<dbReference type="GO" id="GO:0006457">
    <property type="term" value="P:protein folding"/>
    <property type="evidence" value="ECO:0007669"/>
    <property type="project" value="InterPro"/>
</dbReference>
<dbReference type="HAMAP" id="MF_00822">
    <property type="entry name" value="UreE"/>
    <property type="match status" value="1"/>
</dbReference>
<dbReference type="Proteomes" id="UP000198724">
    <property type="component" value="Unassembled WGS sequence"/>
</dbReference>
<dbReference type="Gene3D" id="3.30.70.790">
    <property type="entry name" value="UreE, C-terminal domain"/>
    <property type="match status" value="1"/>
</dbReference>
<dbReference type="AlphaFoldDB" id="A0A1I2Z1B8"/>
<feature type="domain" description="UreE urease accessory N-terminal" evidence="5">
    <location>
        <begin position="23"/>
        <end position="85"/>
    </location>
</feature>
<dbReference type="EMBL" id="FOOT01000011">
    <property type="protein sequence ID" value="SFH31604.1"/>
    <property type="molecule type" value="Genomic_DNA"/>
</dbReference>
<proteinExistence type="inferred from homology"/>
<dbReference type="GO" id="GO:0005737">
    <property type="term" value="C:cytoplasm"/>
    <property type="evidence" value="ECO:0007669"/>
    <property type="project" value="UniProtKB-SubCell"/>
</dbReference>
<comment type="similarity">
    <text evidence="4">Belongs to the UreE family.</text>
</comment>